<dbReference type="PANTHER" id="PTHR43834">
    <property type="entry name" value="GTPASE DER"/>
    <property type="match status" value="1"/>
</dbReference>
<sequence>MSEQNNSETKPVHIPTVAIVGRPNVGKSSLFNAIVGRRLSIVHEMPGVTRDRVVAPLVRGKCRFQLIDTGGLGMLSGETRKVDMWDSRIASQVDIAIGGADVLILVANVQDGVVNLDEEVAARLRESGKPVLFAANKCDNPTLEHESVEFMKLGFRKIFPVSCLHKRGVNALVEAAIKLLPQNVSEDGESEAPAVKPLNIAVVGRPNVGKSSLVNALLGEERVMVSDVAGTTRDAIDVDFTLRYQGGDRAAVLVDTAGLRKKAKVDTVVEFFSVMRAQAAIDRADLVLFVVEASPDGMTAQDRRIASMIQKAGKACVVVANKFDLYKSGHKVRALEEELRYSLPGMNFSPVVFISAKDRSNLDGLLDSIAQVMDQLELSIPTGVLNRVLADAFESSTPPVVGAAPLKLYYASMVGMTPPKVLLFVNNPKYCADNYLAFLKNTLRQAFDLTGVPLELELRARPKKVESIRREPSPAARRRMKAGKPAPKRDAEKPKRRVKPNSKRRNNSSGRKG</sequence>
<feature type="binding site" evidence="8">
    <location>
        <begin position="255"/>
        <end position="259"/>
    </location>
    <ligand>
        <name>GTP</name>
        <dbReference type="ChEBI" id="CHEBI:37565"/>
        <label>2</label>
    </ligand>
</feature>
<dbReference type="InterPro" id="IPR016484">
    <property type="entry name" value="GTPase_Der"/>
</dbReference>
<protein>
    <recommendedName>
        <fullName evidence="2 8">GTPase Der</fullName>
    </recommendedName>
    <alternativeName>
        <fullName evidence="7 8">GTP-binding protein EngA</fullName>
    </alternativeName>
</protein>
<dbReference type="HAMAP" id="MF_00195">
    <property type="entry name" value="GTPase_Der"/>
    <property type="match status" value="1"/>
</dbReference>
<dbReference type="Proteomes" id="UP000576225">
    <property type="component" value="Unassembled WGS sequence"/>
</dbReference>
<dbReference type="InterPro" id="IPR032859">
    <property type="entry name" value="KH_dom-like"/>
</dbReference>
<evidence type="ECO:0000313" key="13">
    <source>
        <dbReference type="EMBL" id="NMD85720.1"/>
    </source>
</evidence>
<evidence type="ECO:0000259" key="12">
    <source>
        <dbReference type="PROSITE" id="PS51712"/>
    </source>
</evidence>
<feature type="binding site" evidence="8">
    <location>
        <begin position="21"/>
        <end position="28"/>
    </location>
    <ligand>
        <name>GTP</name>
        <dbReference type="ChEBI" id="CHEBI:37565"/>
        <label>1</label>
    </ligand>
</feature>
<dbReference type="Proteomes" id="UP000245959">
    <property type="component" value="Unassembled WGS sequence"/>
</dbReference>
<dbReference type="OrthoDB" id="9805918at2"/>
<dbReference type="InterPro" id="IPR005225">
    <property type="entry name" value="Small_GTP-bd"/>
</dbReference>
<gene>
    <name evidence="8 13" type="primary">der</name>
    <name evidence="14" type="ORF">C8D82_11778</name>
    <name evidence="13" type="ORF">HF882_03895</name>
</gene>
<evidence type="ECO:0000256" key="5">
    <source>
        <dbReference type="ARBA" id="ARBA00022741"/>
    </source>
</evidence>
<dbReference type="RefSeq" id="WP_116884410.1">
    <property type="nucleotide sequence ID" value="NZ_CABMMC010000076.1"/>
</dbReference>
<dbReference type="Gene3D" id="3.30.300.20">
    <property type="match status" value="1"/>
</dbReference>
<keyword evidence="4 10" id="KW-0677">Repeat</keyword>
<dbReference type="AlphaFoldDB" id="A0A2U1AV92"/>
<dbReference type="InterPro" id="IPR006073">
    <property type="entry name" value="GTP-bd"/>
</dbReference>
<feature type="domain" description="EngA-type G" evidence="12">
    <location>
        <begin position="198"/>
        <end position="377"/>
    </location>
</feature>
<feature type="compositionally biased region" description="Basic residues" evidence="11">
    <location>
        <begin position="494"/>
        <end position="513"/>
    </location>
</feature>
<evidence type="ECO:0000256" key="10">
    <source>
        <dbReference type="RuleBase" id="RU004481"/>
    </source>
</evidence>
<feature type="binding site" evidence="8">
    <location>
        <begin position="136"/>
        <end position="139"/>
    </location>
    <ligand>
        <name>GTP</name>
        <dbReference type="ChEBI" id="CHEBI:37565"/>
        <label>1</label>
    </ligand>
</feature>
<dbReference type="CDD" id="cd01894">
    <property type="entry name" value="EngA1"/>
    <property type="match status" value="1"/>
</dbReference>
<proteinExistence type="inferred from homology"/>
<feature type="domain" description="EngA-type G" evidence="12">
    <location>
        <begin position="15"/>
        <end position="184"/>
    </location>
</feature>
<dbReference type="InterPro" id="IPR015946">
    <property type="entry name" value="KH_dom-like_a/b"/>
</dbReference>
<keyword evidence="6 8" id="KW-0342">GTP-binding</keyword>
<keyword evidence="15" id="KW-1185">Reference proteome</keyword>
<dbReference type="Pfam" id="PF01926">
    <property type="entry name" value="MMR_HSR1"/>
    <property type="match status" value="2"/>
</dbReference>
<dbReference type="CDD" id="cd01895">
    <property type="entry name" value="EngA2"/>
    <property type="match status" value="1"/>
</dbReference>
<feature type="binding site" evidence="8">
    <location>
        <begin position="204"/>
        <end position="211"/>
    </location>
    <ligand>
        <name>GTP</name>
        <dbReference type="ChEBI" id="CHEBI:37565"/>
        <label>2</label>
    </ligand>
</feature>
<dbReference type="PRINTS" id="PR00326">
    <property type="entry name" value="GTP1OBG"/>
</dbReference>
<accession>A0A2U1AV92</accession>
<dbReference type="PIRSF" id="PIRSF006485">
    <property type="entry name" value="GTP-binding_EngA"/>
    <property type="match status" value="1"/>
</dbReference>
<evidence type="ECO:0000313" key="16">
    <source>
        <dbReference type="Proteomes" id="UP000576225"/>
    </source>
</evidence>
<evidence type="ECO:0000256" key="6">
    <source>
        <dbReference type="ARBA" id="ARBA00023134"/>
    </source>
</evidence>
<dbReference type="SUPFAM" id="SSF52540">
    <property type="entry name" value="P-loop containing nucleoside triphosphate hydrolases"/>
    <property type="match status" value="2"/>
</dbReference>
<feature type="binding site" evidence="8">
    <location>
        <begin position="68"/>
        <end position="72"/>
    </location>
    <ligand>
        <name>GTP</name>
        <dbReference type="ChEBI" id="CHEBI:37565"/>
        <label>1</label>
    </ligand>
</feature>
<dbReference type="SMART" id="SM00382">
    <property type="entry name" value="AAA"/>
    <property type="match status" value="2"/>
</dbReference>
<reference evidence="14 15" key="1">
    <citation type="submission" date="2018-04" db="EMBL/GenBank/DDBJ databases">
        <title>Genomic Encyclopedia of Type Strains, Phase IV (KMG-IV): sequencing the most valuable type-strain genomes for metagenomic binning, comparative biology and taxonomic classification.</title>
        <authorList>
            <person name="Goeker M."/>
        </authorList>
    </citation>
    <scope>NUCLEOTIDE SEQUENCE [LARGE SCALE GENOMIC DNA]</scope>
    <source>
        <strain evidence="14 15">DSM 14823</strain>
    </source>
</reference>
<reference evidence="13 16" key="2">
    <citation type="submission" date="2020-04" db="EMBL/GenBank/DDBJ databases">
        <authorList>
            <person name="Hitch T.C.A."/>
            <person name="Wylensek D."/>
            <person name="Clavel T."/>
        </authorList>
    </citation>
    <scope>NUCLEOTIDE SEQUENCE [LARGE SCALE GENOMIC DNA]</scope>
    <source>
        <strain evidence="13 16">COR2-253-APC-1A</strain>
    </source>
</reference>
<dbReference type="PANTHER" id="PTHR43834:SF6">
    <property type="entry name" value="GTPASE DER"/>
    <property type="match status" value="1"/>
</dbReference>
<evidence type="ECO:0000256" key="9">
    <source>
        <dbReference type="PROSITE-ProRule" id="PRU01049"/>
    </source>
</evidence>
<feature type="binding site" evidence="8">
    <location>
        <begin position="321"/>
        <end position="324"/>
    </location>
    <ligand>
        <name>GTP</name>
        <dbReference type="ChEBI" id="CHEBI:37565"/>
        <label>2</label>
    </ligand>
</feature>
<evidence type="ECO:0000256" key="8">
    <source>
        <dbReference type="HAMAP-Rule" id="MF_00195"/>
    </source>
</evidence>
<evidence type="ECO:0000256" key="11">
    <source>
        <dbReference type="SAM" id="MobiDB-lite"/>
    </source>
</evidence>
<dbReference type="GeneID" id="78295712"/>
<dbReference type="Pfam" id="PF14714">
    <property type="entry name" value="KH_dom-like"/>
    <property type="match status" value="1"/>
</dbReference>
<comment type="similarity">
    <text evidence="1 8 9 10">Belongs to the TRAFAC class TrmE-Era-EngA-EngB-Septin-like GTPase superfamily. EngA (Der) GTPase family.</text>
</comment>
<comment type="subunit">
    <text evidence="8">Associates with the 50S ribosomal subunit.</text>
</comment>
<feature type="region of interest" description="Disordered" evidence="11">
    <location>
        <begin position="465"/>
        <end position="513"/>
    </location>
</feature>
<dbReference type="NCBIfam" id="TIGR03594">
    <property type="entry name" value="GTPase_EngA"/>
    <property type="match status" value="1"/>
</dbReference>
<comment type="caution">
    <text evidence="14">The sequence shown here is derived from an EMBL/GenBank/DDBJ whole genome shotgun (WGS) entry which is preliminary data.</text>
</comment>
<evidence type="ECO:0000313" key="15">
    <source>
        <dbReference type="Proteomes" id="UP000245959"/>
    </source>
</evidence>
<evidence type="ECO:0000256" key="7">
    <source>
        <dbReference type="ARBA" id="ARBA00032345"/>
    </source>
</evidence>
<keyword evidence="5 8" id="KW-0547">Nucleotide-binding</keyword>
<dbReference type="InterPro" id="IPR031166">
    <property type="entry name" value="G_ENGA"/>
</dbReference>
<dbReference type="Gene3D" id="3.40.50.300">
    <property type="entry name" value="P-loop containing nucleotide triphosphate hydrolases"/>
    <property type="match status" value="2"/>
</dbReference>
<comment type="function">
    <text evidence="8 10">GTPase that plays an essential role in the late steps of ribosome biogenesis.</text>
</comment>
<evidence type="ECO:0000256" key="3">
    <source>
        <dbReference type="ARBA" id="ARBA00022517"/>
    </source>
</evidence>
<dbReference type="GO" id="GO:0042254">
    <property type="term" value="P:ribosome biogenesis"/>
    <property type="evidence" value="ECO:0007669"/>
    <property type="project" value="UniProtKB-KW"/>
</dbReference>
<dbReference type="PROSITE" id="PS51712">
    <property type="entry name" value="G_ENGA"/>
    <property type="match status" value="2"/>
</dbReference>
<dbReference type="InterPro" id="IPR003593">
    <property type="entry name" value="AAA+_ATPase"/>
</dbReference>
<dbReference type="GO" id="GO:0043022">
    <property type="term" value="F:ribosome binding"/>
    <property type="evidence" value="ECO:0007669"/>
    <property type="project" value="TreeGrafter"/>
</dbReference>
<name>A0A2U1AV92_9BACT</name>
<dbReference type="NCBIfam" id="TIGR00231">
    <property type="entry name" value="small_GTP"/>
    <property type="match status" value="2"/>
</dbReference>
<dbReference type="InterPro" id="IPR027417">
    <property type="entry name" value="P-loop_NTPase"/>
</dbReference>
<keyword evidence="3 8" id="KW-0690">Ribosome biogenesis</keyword>
<dbReference type="GO" id="GO:0005525">
    <property type="term" value="F:GTP binding"/>
    <property type="evidence" value="ECO:0007669"/>
    <property type="project" value="UniProtKB-UniRule"/>
</dbReference>
<dbReference type="FunFam" id="3.40.50.300:FF:000040">
    <property type="entry name" value="GTPase Der"/>
    <property type="match status" value="1"/>
</dbReference>
<evidence type="ECO:0000256" key="2">
    <source>
        <dbReference type="ARBA" id="ARBA00020953"/>
    </source>
</evidence>
<evidence type="ECO:0000256" key="4">
    <source>
        <dbReference type="ARBA" id="ARBA00022737"/>
    </source>
</evidence>
<organism evidence="14 15">
    <name type="scientific">Victivallis vadensis</name>
    <dbReference type="NCBI Taxonomy" id="172901"/>
    <lineage>
        <taxon>Bacteria</taxon>
        <taxon>Pseudomonadati</taxon>
        <taxon>Lentisphaerota</taxon>
        <taxon>Lentisphaeria</taxon>
        <taxon>Victivallales</taxon>
        <taxon>Victivallaceae</taxon>
        <taxon>Victivallis</taxon>
    </lineage>
</organism>
<evidence type="ECO:0000256" key="1">
    <source>
        <dbReference type="ARBA" id="ARBA00008279"/>
    </source>
</evidence>
<dbReference type="EMBL" id="QEKH01000017">
    <property type="protein sequence ID" value="PVY40359.1"/>
    <property type="molecule type" value="Genomic_DNA"/>
</dbReference>
<dbReference type="EMBL" id="JABAEW010000005">
    <property type="protein sequence ID" value="NMD85720.1"/>
    <property type="molecule type" value="Genomic_DNA"/>
</dbReference>
<evidence type="ECO:0000313" key="14">
    <source>
        <dbReference type="EMBL" id="PVY40359.1"/>
    </source>
</evidence>